<dbReference type="GO" id="GO:0009328">
    <property type="term" value="C:phenylalanine-tRNA ligase complex"/>
    <property type="evidence" value="ECO:0007669"/>
    <property type="project" value="TreeGrafter"/>
</dbReference>
<dbReference type="InterPro" id="IPR009061">
    <property type="entry name" value="DNA-bd_dom_put_sf"/>
</dbReference>
<dbReference type="PROSITE" id="PS51447">
    <property type="entry name" value="FDX_ACB"/>
    <property type="match status" value="1"/>
</dbReference>
<dbReference type="InterPro" id="IPR045060">
    <property type="entry name" value="Phe-tRNA-ligase_IIc_bsu"/>
</dbReference>
<keyword evidence="13 15" id="KW-0030">Aminoacyl-tRNA synthetase</keyword>
<dbReference type="GO" id="GO:0000287">
    <property type="term" value="F:magnesium ion binding"/>
    <property type="evidence" value="ECO:0007669"/>
    <property type="project" value="UniProtKB-UniRule"/>
</dbReference>
<comment type="subunit">
    <text evidence="3 15">Tetramer of two alpha and two beta subunits.</text>
</comment>
<proteinExistence type="inferred from homology"/>
<keyword evidence="4 15" id="KW-0963">Cytoplasm</keyword>
<dbReference type="InterPro" id="IPR033714">
    <property type="entry name" value="tRNA_bind_bactPheRS"/>
</dbReference>
<feature type="domain" description="TRNA-binding" evidence="17">
    <location>
        <begin position="40"/>
        <end position="154"/>
    </location>
</feature>
<dbReference type="PANTHER" id="PTHR10947:SF0">
    <property type="entry name" value="PHENYLALANINE--TRNA LIGASE BETA SUBUNIT"/>
    <property type="match status" value="1"/>
</dbReference>
<dbReference type="Gene3D" id="2.40.50.140">
    <property type="entry name" value="Nucleic acid-binding proteins"/>
    <property type="match status" value="1"/>
</dbReference>
<dbReference type="FunFam" id="3.50.40.10:FF:000001">
    <property type="entry name" value="Phenylalanine--tRNA ligase beta subunit"/>
    <property type="match status" value="1"/>
</dbReference>
<evidence type="ECO:0000256" key="11">
    <source>
        <dbReference type="ARBA" id="ARBA00022884"/>
    </source>
</evidence>
<comment type="catalytic activity">
    <reaction evidence="14 15">
        <text>tRNA(Phe) + L-phenylalanine + ATP = L-phenylalanyl-tRNA(Phe) + AMP + diphosphate + H(+)</text>
        <dbReference type="Rhea" id="RHEA:19413"/>
        <dbReference type="Rhea" id="RHEA-COMP:9668"/>
        <dbReference type="Rhea" id="RHEA-COMP:9699"/>
        <dbReference type="ChEBI" id="CHEBI:15378"/>
        <dbReference type="ChEBI" id="CHEBI:30616"/>
        <dbReference type="ChEBI" id="CHEBI:33019"/>
        <dbReference type="ChEBI" id="CHEBI:58095"/>
        <dbReference type="ChEBI" id="CHEBI:78442"/>
        <dbReference type="ChEBI" id="CHEBI:78531"/>
        <dbReference type="ChEBI" id="CHEBI:456215"/>
        <dbReference type="EC" id="6.1.1.20"/>
    </reaction>
</comment>
<dbReference type="InterPro" id="IPR005147">
    <property type="entry name" value="tRNA_synthase_B5-dom"/>
</dbReference>
<dbReference type="GO" id="GO:0005524">
    <property type="term" value="F:ATP binding"/>
    <property type="evidence" value="ECO:0007669"/>
    <property type="project" value="UniProtKB-UniRule"/>
</dbReference>
<evidence type="ECO:0000256" key="2">
    <source>
        <dbReference type="ARBA" id="ARBA00008653"/>
    </source>
</evidence>
<evidence type="ECO:0000256" key="7">
    <source>
        <dbReference type="ARBA" id="ARBA00022723"/>
    </source>
</evidence>
<keyword evidence="21" id="KW-1185">Reference proteome</keyword>
<dbReference type="SMART" id="SM00874">
    <property type="entry name" value="B5"/>
    <property type="match status" value="1"/>
</dbReference>
<dbReference type="SUPFAM" id="SSF56037">
    <property type="entry name" value="PheT/TilS domain"/>
    <property type="match status" value="1"/>
</dbReference>
<evidence type="ECO:0000256" key="4">
    <source>
        <dbReference type="ARBA" id="ARBA00022490"/>
    </source>
</evidence>
<evidence type="ECO:0000256" key="9">
    <source>
        <dbReference type="ARBA" id="ARBA00022840"/>
    </source>
</evidence>
<gene>
    <name evidence="15" type="primary">pheT</name>
    <name evidence="20" type="ORF">SAMN05421677_101122</name>
</gene>
<dbReference type="Pfam" id="PF03147">
    <property type="entry name" value="FDX-ACB"/>
    <property type="match status" value="1"/>
</dbReference>
<protein>
    <recommendedName>
        <fullName evidence="15">Phenylalanine--tRNA ligase beta subunit</fullName>
        <ecNumber evidence="15">6.1.1.20</ecNumber>
    </recommendedName>
    <alternativeName>
        <fullName evidence="15">Phenylalanyl-tRNA synthetase beta subunit</fullName>
        <shortName evidence="15">PheRS</shortName>
    </alternativeName>
</protein>
<dbReference type="InterPro" id="IPR005121">
    <property type="entry name" value="Fdx_antiC-bd"/>
</dbReference>
<evidence type="ECO:0000256" key="14">
    <source>
        <dbReference type="ARBA" id="ARBA00049255"/>
    </source>
</evidence>
<dbReference type="SMART" id="SM00873">
    <property type="entry name" value="B3_4"/>
    <property type="match status" value="1"/>
</dbReference>
<dbReference type="FunFam" id="3.30.930.10:FF:000022">
    <property type="entry name" value="Phenylalanine--tRNA ligase beta subunit"/>
    <property type="match status" value="1"/>
</dbReference>
<dbReference type="InterPro" id="IPR012340">
    <property type="entry name" value="NA-bd_OB-fold"/>
</dbReference>
<keyword evidence="11 16" id="KW-0694">RNA-binding</keyword>
<dbReference type="FunFam" id="2.40.50.140:FF:000045">
    <property type="entry name" value="Phenylalanine--tRNA ligase beta subunit"/>
    <property type="match status" value="1"/>
</dbReference>
<keyword evidence="8 15" id="KW-0547">Nucleotide-binding</keyword>
<name>A0A1H0E7U3_HALAD</name>
<dbReference type="InterPro" id="IPR004532">
    <property type="entry name" value="Phe-tRNA-ligase_IIc_bsu_bact"/>
</dbReference>
<dbReference type="FunFam" id="3.30.56.10:FF:000002">
    <property type="entry name" value="Phenylalanine--tRNA ligase beta subunit"/>
    <property type="match status" value="1"/>
</dbReference>
<dbReference type="Pfam" id="PF01588">
    <property type="entry name" value="tRNA_bind"/>
    <property type="match status" value="1"/>
</dbReference>
<dbReference type="SUPFAM" id="SSF54991">
    <property type="entry name" value="Anticodon-binding domain of PheRS"/>
    <property type="match status" value="1"/>
</dbReference>
<dbReference type="InterPro" id="IPR036690">
    <property type="entry name" value="Fdx_antiC-bd_sf"/>
</dbReference>
<dbReference type="SMART" id="SM00896">
    <property type="entry name" value="FDX-ACB"/>
    <property type="match status" value="1"/>
</dbReference>
<feature type="binding site" evidence="15">
    <location>
        <position position="471"/>
    </location>
    <ligand>
        <name>Mg(2+)</name>
        <dbReference type="ChEBI" id="CHEBI:18420"/>
        <note>shared with alpha subunit</note>
    </ligand>
</feature>
<evidence type="ECO:0000256" key="12">
    <source>
        <dbReference type="ARBA" id="ARBA00022917"/>
    </source>
</evidence>
<comment type="similarity">
    <text evidence="2 15">Belongs to the phenylalanyl-tRNA synthetase beta subunit family. Type 1 subfamily.</text>
</comment>
<evidence type="ECO:0000256" key="8">
    <source>
        <dbReference type="ARBA" id="ARBA00022741"/>
    </source>
</evidence>
<evidence type="ECO:0000256" key="1">
    <source>
        <dbReference type="ARBA" id="ARBA00004496"/>
    </source>
</evidence>
<keyword evidence="6 15" id="KW-0436">Ligase</keyword>
<evidence type="ECO:0000256" key="16">
    <source>
        <dbReference type="PROSITE-ProRule" id="PRU00209"/>
    </source>
</evidence>
<keyword evidence="5 16" id="KW-0820">tRNA-binding</keyword>
<evidence type="ECO:0000256" key="5">
    <source>
        <dbReference type="ARBA" id="ARBA00022555"/>
    </source>
</evidence>
<evidence type="ECO:0000313" key="21">
    <source>
        <dbReference type="Proteomes" id="UP000198860"/>
    </source>
</evidence>
<dbReference type="OrthoDB" id="9805455at2"/>
<keyword evidence="12 15" id="KW-0648">Protein biosynthesis</keyword>
<dbReference type="InterPro" id="IPR045864">
    <property type="entry name" value="aa-tRNA-synth_II/BPL/LPL"/>
</dbReference>
<dbReference type="GO" id="GO:0006432">
    <property type="term" value="P:phenylalanyl-tRNA aminoacylation"/>
    <property type="evidence" value="ECO:0007669"/>
    <property type="project" value="UniProtKB-UniRule"/>
</dbReference>
<sequence>MLVSLNWLQEYIDVSRYSPEELAEIITKTGIEVESVEPVAEEVTGVVVGYVRSCEQHPNADKLNLCQVDVGEETLQIVCGAPNVAEGQKVPVATPGAVLPGNFKIKKTKLRGEESNGMICSLQELGVDEKDVPKEFADGIFVFPEDVEVGANAVSLLNLDDLIIELGLTPNRSDALSMAGVAYEVAAAIDGTYELAEENVKTCGEKTADHVSVVVEDSEANPYYGAFIIKDIQVGPSPLWMRNRLTAAGIRPINNVVDITNYVLMEYGQPLHAFDYDRFGSHTIVTRRAKDGEKMTTLDDQERTLKSDHLVITNGEKAHAIAGVMGGAESEVQDDTTTIILEAAFFDPSVVREASKDHGLRSESSTRFEKGVDPNRVERAGLRACELLAKYAGGTVLDGVVSHDELDRSEKQVTVNTSTINDRLGTDISNEDIADIFRRLQFNYDQNGDEFHVSVPTRRGDITIFEDMLEEVARIYGYDNLPYTLPQGASQAGGLTLEQLLKRKVKAYFEGAGLHETITYSLTHEDKAQMLVSPEVKEKSVSPVALAMPMSEDHGTLRLSMVPELLESLSYNVARKQENLAFYEVGTVFISEEEKVTKQPEEMLRASGALTGEWLSHPWQQEKKSVDFFVAKGILEGLSEQLDLPFSYEKTKLDHMHPGRTATVSVNGKVIGFVGQVHPKLQKQLGLKETYVFDVNLEVLIEEYKKEEKFQTIPRHPSVSRDIALVVDENVTAGSIEATIAEAGSPLVKDVQVFDLYQGEHLDEGKKSLAFRLLYLDPLRTLKDQEVEETHNAILEAVKSQHQAELRG</sequence>
<dbReference type="InterPro" id="IPR002547">
    <property type="entry name" value="tRNA-bd_dom"/>
</dbReference>
<evidence type="ECO:0000256" key="10">
    <source>
        <dbReference type="ARBA" id="ARBA00022842"/>
    </source>
</evidence>
<dbReference type="GO" id="GO:0000049">
    <property type="term" value="F:tRNA binding"/>
    <property type="evidence" value="ECO:0007669"/>
    <property type="project" value="UniProtKB-UniRule"/>
</dbReference>
<evidence type="ECO:0000256" key="15">
    <source>
        <dbReference type="HAMAP-Rule" id="MF_00283"/>
    </source>
</evidence>
<dbReference type="Gene3D" id="3.30.930.10">
    <property type="entry name" value="Bira Bifunctional Protein, Domain 2"/>
    <property type="match status" value="1"/>
</dbReference>
<feature type="binding site" evidence="15">
    <location>
        <position position="467"/>
    </location>
    <ligand>
        <name>Mg(2+)</name>
        <dbReference type="ChEBI" id="CHEBI:18420"/>
        <note>shared with alpha subunit</note>
    </ligand>
</feature>
<dbReference type="Pfam" id="PF17759">
    <property type="entry name" value="tRNA_synthFbeta"/>
    <property type="match status" value="1"/>
</dbReference>
<dbReference type="STRING" id="240303.SAMN05421677_101122"/>
<evidence type="ECO:0000256" key="13">
    <source>
        <dbReference type="ARBA" id="ARBA00023146"/>
    </source>
</evidence>
<dbReference type="GO" id="GO:0004826">
    <property type="term" value="F:phenylalanine-tRNA ligase activity"/>
    <property type="evidence" value="ECO:0007669"/>
    <property type="project" value="UniProtKB-UniRule"/>
</dbReference>
<reference evidence="21" key="1">
    <citation type="submission" date="2016-10" db="EMBL/GenBank/DDBJ databases">
        <authorList>
            <person name="Varghese N."/>
            <person name="Submissions S."/>
        </authorList>
    </citation>
    <scope>NUCLEOTIDE SEQUENCE [LARGE SCALE GENOMIC DNA]</scope>
    <source>
        <strain evidence="21">CGMCC 1.3703</strain>
    </source>
</reference>
<accession>A0A1H0E7U3</accession>
<dbReference type="InterPro" id="IPR020825">
    <property type="entry name" value="Phe-tRNA_synthase-like_B3/B4"/>
</dbReference>
<dbReference type="EMBL" id="FNIZ01000001">
    <property type="protein sequence ID" value="SDN78490.1"/>
    <property type="molecule type" value="Genomic_DNA"/>
</dbReference>
<dbReference type="PROSITE" id="PS50886">
    <property type="entry name" value="TRBD"/>
    <property type="match status" value="1"/>
</dbReference>
<dbReference type="InterPro" id="IPR005146">
    <property type="entry name" value="B3/B4_tRNA-bd"/>
</dbReference>
<dbReference type="CDD" id="cd00769">
    <property type="entry name" value="PheRS_beta_core"/>
    <property type="match status" value="1"/>
</dbReference>
<dbReference type="PANTHER" id="PTHR10947">
    <property type="entry name" value="PHENYLALANYL-TRNA SYNTHETASE BETA CHAIN AND LEUCINE-RICH REPEAT-CONTAINING PROTEIN 47"/>
    <property type="match status" value="1"/>
</dbReference>
<dbReference type="Pfam" id="PF03483">
    <property type="entry name" value="B3_4"/>
    <property type="match status" value="1"/>
</dbReference>
<keyword evidence="7 15" id="KW-0479">Metal-binding</keyword>
<organism evidence="20 21">
    <name type="scientific">Halobacillus aidingensis</name>
    <dbReference type="NCBI Taxonomy" id="240303"/>
    <lineage>
        <taxon>Bacteria</taxon>
        <taxon>Bacillati</taxon>
        <taxon>Bacillota</taxon>
        <taxon>Bacilli</taxon>
        <taxon>Bacillales</taxon>
        <taxon>Bacillaceae</taxon>
        <taxon>Halobacillus</taxon>
    </lineage>
</organism>
<dbReference type="NCBIfam" id="TIGR00472">
    <property type="entry name" value="pheT_bact"/>
    <property type="match status" value="1"/>
</dbReference>
<feature type="domain" description="FDX-ACB" evidence="18">
    <location>
        <begin position="714"/>
        <end position="807"/>
    </location>
</feature>
<dbReference type="PROSITE" id="PS51483">
    <property type="entry name" value="B5"/>
    <property type="match status" value="1"/>
</dbReference>
<evidence type="ECO:0000259" key="18">
    <source>
        <dbReference type="PROSITE" id="PS51447"/>
    </source>
</evidence>
<dbReference type="Pfam" id="PF03484">
    <property type="entry name" value="B5"/>
    <property type="match status" value="1"/>
</dbReference>
<feature type="domain" description="B5" evidence="19">
    <location>
        <begin position="408"/>
        <end position="483"/>
    </location>
</feature>
<comment type="cofactor">
    <cofactor evidence="15">
        <name>Mg(2+)</name>
        <dbReference type="ChEBI" id="CHEBI:18420"/>
    </cofactor>
    <text evidence="15">Binds 2 magnesium ions per tetramer.</text>
</comment>
<dbReference type="HAMAP" id="MF_00283">
    <property type="entry name" value="Phe_tRNA_synth_beta1"/>
    <property type="match status" value="1"/>
</dbReference>
<dbReference type="NCBIfam" id="NF045760">
    <property type="entry name" value="YtpR"/>
    <property type="match status" value="1"/>
</dbReference>
<evidence type="ECO:0000256" key="3">
    <source>
        <dbReference type="ARBA" id="ARBA00011209"/>
    </source>
</evidence>
<dbReference type="SUPFAM" id="SSF50249">
    <property type="entry name" value="Nucleic acid-binding proteins"/>
    <property type="match status" value="1"/>
</dbReference>
<dbReference type="SUPFAM" id="SSF55681">
    <property type="entry name" value="Class II aaRS and biotin synthetases"/>
    <property type="match status" value="1"/>
</dbReference>
<dbReference type="RefSeq" id="WP_089650574.1">
    <property type="nucleotide sequence ID" value="NZ_FNIZ01000001.1"/>
</dbReference>
<comment type="subcellular location">
    <subcellularLocation>
        <location evidence="1 15">Cytoplasm</location>
    </subcellularLocation>
</comment>
<dbReference type="GO" id="GO:0016740">
    <property type="term" value="F:transferase activity"/>
    <property type="evidence" value="ECO:0007669"/>
    <property type="project" value="UniProtKB-ARBA"/>
</dbReference>
<feature type="binding site" evidence="15">
    <location>
        <position position="470"/>
    </location>
    <ligand>
        <name>Mg(2+)</name>
        <dbReference type="ChEBI" id="CHEBI:18420"/>
        <note>shared with alpha subunit</note>
    </ligand>
</feature>
<dbReference type="InterPro" id="IPR041616">
    <property type="entry name" value="PheRS_beta_core"/>
</dbReference>
<keyword evidence="9 15" id="KW-0067">ATP-binding</keyword>
<evidence type="ECO:0000259" key="19">
    <source>
        <dbReference type="PROSITE" id="PS51483"/>
    </source>
</evidence>
<dbReference type="Gene3D" id="3.50.40.10">
    <property type="entry name" value="Phenylalanyl-trna Synthetase, Chain B, domain 3"/>
    <property type="match status" value="1"/>
</dbReference>
<dbReference type="AlphaFoldDB" id="A0A1H0E7U3"/>
<dbReference type="FunFam" id="3.30.70.380:FF:000001">
    <property type="entry name" value="Phenylalanine--tRNA ligase beta subunit"/>
    <property type="match status" value="1"/>
</dbReference>
<dbReference type="SUPFAM" id="SSF46955">
    <property type="entry name" value="Putative DNA-binding domain"/>
    <property type="match status" value="1"/>
</dbReference>
<feature type="binding site" evidence="15">
    <location>
        <position position="461"/>
    </location>
    <ligand>
        <name>Mg(2+)</name>
        <dbReference type="ChEBI" id="CHEBI:18420"/>
        <note>shared with alpha subunit</note>
    </ligand>
</feature>
<evidence type="ECO:0000256" key="6">
    <source>
        <dbReference type="ARBA" id="ARBA00022598"/>
    </source>
</evidence>
<keyword evidence="10 15" id="KW-0460">Magnesium</keyword>
<dbReference type="CDD" id="cd02796">
    <property type="entry name" value="tRNA_bind_bactPheRS"/>
    <property type="match status" value="1"/>
</dbReference>
<dbReference type="Proteomes" id="UP000198860">
    <property type="component" value="Unassembled WGS sequence"/>
</dbReference>
<dbReference type="EC" id="6.1.1.20" evidence="15"/>
<dbReference type="GO" id="GO:0140096">
    <property type="term" value="F:catalytic activity, acting on a protein"/>
    <property type="evidence" value="ECO:0007669"/>
    <property type="project" value="UniProtKB-ARBA"/>
</dbReference>
<dbReference type="Gene3D" id="3.30.70.380">
    <property type="entry name" value="Ferrodoxin-fold anticodon-binding domain"/>
    <property type="match status" value="1"/>
</dbReference>
<dbReference type="Gene3D" id="3.30.56.10">
    <property type="match status" value="2"/>
</dbReference>
<evidence type="ECO:0000313" key="20">
    <source>
        <dbReference type="EMBL" id="SDN78490.1"/>
    </source>
</evidence>
<evidence type="ECO:0000259" key="17">
    <source>
        <dbReference type="PROSITE" id="PS50886"/>
    </source>
</evidence>